<name>A0AAN9QSD5_PHACN</name>
<accession>A0AAN9QSD5</accession>
<gene>
    <name evidence="2" type="ORF">VNO80_20702</name>
</gene>
<evidence type="ECO:0000256" key="1">
    <source>
        <dbReference type="SAM" id="MobiDB-lite"/>
    </source>
</evidence>
<feature type="region of interest" description="Disordered" evidence="1">
    <location>
        <begin position="44"/>
        <end position="94"/>
    </location>
</feature>
<keyword evidence="3" id="KW-1185">Reference proteome</keyword>
<dbReference type="Proteomes" id="UP001374584">
    <property type="component" value="Unassembled WGS sequence"/>
</dbReference>
<dbReference type="AlphaFoldDB" id="A0AAN9QSD5"/>
<evidence type="ECO:0000313" key="2">
    <source>
        <dbReference type="EMBL" id="KAK7346187.1"/>
    </source>
</evidence>
<reference evidence="2 3" key="1">
    <citation type="submission" date="2024-01" db="EMBL/GenBank/DDBJ databases">
        <title>The genomes of 5 underutilized Papilionoideae crops provide insights into root nodulation and disease resistanc.</title>
        <authorList>
            <person name="Jiang F."/>
        </authorList>
    </citation>
    <scope>NUCLEOTIDE SEQUENCE [LARGE SCALE GENOMIC DNA]</scope>
    <source>
        <strain evidence="2">JINMINGXINNONG_FW02</strain>
        <tissue evidence="2">Leaves</tissue>
    </source>
</reference>
<dbReference type="EMBL" id="JAYMYR010000008">
    <property type="protein sequence ID" value="KAK7346187.1"/>
    <property type="molecule type" value="Genomic_DNA"/>
</dbReference>
<organism evidence="2 3">
    <name type="scientific">Phaseolus coccineus</name>
    <name type="common">Scarlet runner bean</name>
    <name type="synonym">Phaseolus multiflorus</name>
    <dbReference type="NCBI Taxonomy" id="3886"/>
    <lineage>
        <taxon>Eukaryota</taxon>
        <taxon>Viridiplantae</taxon>
        <taxon>Streptophyta</taxon>
        <taxon>Embryophyta</taxon>
        <taxon>Tracheophyta</taxon>
        <taxon>Spermatophyta</taxon>
        <taxon>Magnoliopsida</taxon>
        <taxon>eudicotyledons</taxon>
        <taxon>Gunneridae</taxon>
        <taxon>Pentapetalae</taxon>
        <taxon>rosids</taxon>
        <taxon>fabids</taxon>
        <taxon>Fabales</taxon>
        <taxon>Fabaceae</taxon>
        <taxon>Papilionoideae</taxon>
        <taxon>50 kb inversion clade</taxon>
        <taxon>NPAAA clade</taxon>
        <taxon>indigoferoid/millettioid clade</taxon>
        <taxon>Phaseoleae</taxon>
        <taxon>Phaseolus</taxon>
    </lineage>
</organism>
<comment type="caution">
    <text evidence="2">The sequence shown here is derived from an EMBL/GenBank/DDBJ whole genome shotgun (WGS) entry which is preliminary data.</text>
</comment>
<feature type="compositionally biased region" description="Polar residues" evidence="1">
    <location>
        <begin position="55"/>
        <end position="68"/>
    </location>
</feature>
<evidence type="ECO:0000313" key="3">
    <source>
        <dbReference type="Proteomes" id="UP001374584"/>
    </source>
</evidence>
<protein>
    <submittedName>
        <fullName evidence="2">Uncharacterized protein</fullName>
    </submittedName>
</protein>
<sequence length="94" mass="10436">MKEQGQGKLVSFMAQKTIMLTFLFFLVLQHDFVLLTASRKNIHIQPPPAIPRSPQHPTLQWHTTNEESVSGDAFRPTSPGHSPGVGHDTPPTKP</sequence>
<proteinExistence type="predicted"/>